<feature type="compositionally biased region" description="Basic and acidic residues" evidence="1">
    <location>
        <begin position="95"/>
        <end position="114"/>
    </location>
</feature>
<dbReference type="Proteomes" id="UP001497516">
    <property type="component" value="Chromosome 8"/>
</dbReference>
<reference evidence="2 3" key="1">
    <citation type="submission" date="2024-04" db="EMBL/GenBank/DDBJ databases">
        <authorList>
            <person name="Fracassetti M."/>
        </authorList>
    </citation>
    <scope>NUCLEOTIDE SEQUENCE [LARGE SCALE GENOMIC DNA]</scope>
</reference>
<evidence type="ECO:0000313" key="2">
    <source>
        <dbReference type="EMBL" id="CAL1406974.1"/>
    </source>
</evidence>
<dbReference type="EMBL" id="OZ034821">
    <property type="protein sequence ID" value="CAL1406974.1"/>
    <property type="molecule type" value="Genomic_DNA"/>
</dbReference>
<evidence type="ECO:0000256" key="1">
    <source>
        <dbReference type="SAM" id="MobiDB-lite"/>
    </source>
</evidence>
<accession>A0AAV2G9U0</accession>
<name>A0AAV2G9U0_9ROSI</name>
<keyword evidence="3" id="KW-1185">Reference proteome</keyword>
<proteinExistence type="predicted"/>
<organism evidence="2 3">
    <name type="scientific">Linum trigynum</name>
    <dbReference type="NCBI Taxonomy" id="586398"/>
    <lineage>
        <taxon>Eukaryota</taxon>
        <taxon>Viridiplantae</taxon>
        <taxon>Streptophyta</taxon>
        <taxon>Embryophyta</taxon>
        <taxon>Tracheophyta</taxon>
        <taxon>Spermatophyta</taxon>
        <taxon>Magnoliopsida</taxon>
        <taxon>eudicotyledons</taxon>
        <taxon>Gunneridae</taxon>
        <taxon>Pentapetalae</taxon>
        <taxon>rosids</taxon>
        <taxon>fabids</taxon>
        <taxon>Malpighiales</taxon>
        <taxon>Linaceae</taxon>
        <taxon>Linum</taxon>
    </lineage>
</organism>
<sequence length="114" mass="12750">MVRFVEAKSSDRDGLTTSCFVIVAAIKANGVPVLYTKELLHQHQNLVNLAFIRLPEHRLRPCSPLMISGFCCRMLSSGGQQSRPEKKMRSGGGRNGEEERQKTSWGEDDKEMAV</sequence>
<feature type="region of interest" description="Disordered" evidence="1">
    <location>
        <begin position="76"/>
        <end position="114"/>
    </location>
</feature>
<protein>
    <submittedName>
        <fullName evidence="2">Uncharacterized protein</fullName>
    </submittedName>
</protein>
<gene>
    <name evidence="2" type="ORF">LTRI10_LOCUS46666</name>
</gene>
<dbReference type="AlphaFoldDB" id="A0AAV2G9U0"/>
<evidence type="ECO:0000313" key="3">
    <source>
        <dbReference type="Proteomes" id="UP001497516"/>
    </source>
</evidence>